<dbReference type="Pfam" id="PF24626">
    <property type="entry name" value="SH3_Tf2-1"/>
    <property type="match status" value="1"/>
</dbReference>
<gene>
    <name evidence="2" type="ORF">EPI10_011410</name>
</gene>
<dbReference type="AlphaFoldDB" id="A0A5B6W8S5"/>
<comment type="caution">
    <text evidence="2">The sequence shown here is derived from an EMBL/GenBank/DDBJ whole genome shotgun (WGS) entry which is preliminary data.</text>
</comment>
<dbReference type="InterPro" id="IPR056924">
    <property type="entry name" value="SH3_Tf2-1"/>
</dbReference>
<name>A0A5B6W8S5_9ROSI</name>
<accession>A0A5B6W8S5</accession>
<evidence type="ECO:0000259" key="1">
    <source>
        <dbReference type="Pfam" id="PF24626"/>
    </source>
</evidence>
<reference evidence="3" key="1">
    <citation type="journal article" date="2019" name="Plant Biotechnol. J.">
        <title>Genome sequencing of the Australian wild diploid species Gossypium australe highlights disease resistance and delayed gland morphogenesis.</title>
        <authorList>
            <person name="Cai Y."/>
            <person name="Cai X."/>
            <person name="Wang Q."/>
            <person name="Wang P."/>
            <person name="Zhang Y."/>
            <person name="Cai C."/>
            <person name="Xu Y."/>
            <person name="Wang K."/>
            <person name="Zhou Z."/>
            <person name="Wang C."/>
            <person name="Geng S."/>
            <person name="Li B."/>
            <person name="Dong Q."/>
            <person name="Hou Y."/>
            <person name="Wang H."/>
            <person name="Ai P."/>
            <person name="Liu Z."/>
            <person name="Yi F."/>
            <person name="Sun M."/>
            <person name="An G."/>
            <person name="Cheng J."/>
            <person name="Zhang Y."/>
            <person name="Shi Q."/>
            <person name="Xie Y."/>
            <person name="Shi X."/>
            <person name="Chang Y."/>
            <person name="Huang F."/>
            <person name="Chen Y."/>
            <person name="Hong S."/>
            <person name="Mi L."/>
            <person name="Sun Q."/>
            <person name="Zhang L."/>
            <person name="Zhou B."/>
            <person name="Peng R."/>
            <person name="Zhang X."/>
            <person name="Liu F."/>
        </authorList>
    </citation>
    <scope>NUCLEOTIDE SEQUENCE [LARGE SCALE GENOMIC DNA]</scope>
    <source>
        <strain evidence="3">cv. PA1801</strain>
    </source>
</reference>
<evidence type="ECO:0000313" key="2">
    <source>
        <dbReference type="EMBL" id="KAA3477528.1"/>
    </source>
</evidence>
<dbReference type="Proteomes" id="UP000325315">
    <property type="component" value="Unassembled WGS sequence"/>
</dbReference>
<keyword evidence="3" id="KW-1185">Reference proteome</keyword>
<dbReference type="PANTHER" id="PTHR46148">
    <property type="entry name" value="CHROMO DOMAIN-CONTAINING PROTEIN"/>
    <property type="match status" value="1"/>
</dbReference>
<organism evidence="2 3">
    <name type="scientific">Gossypium australe</name>
    <dbReference type="NCBI Taxonomy" id="47621"/>
    <lineage>
        <taxon>Eukaryota</taxon>
        <taxon>Viridiplantae</taxon>
        <taxon>Streptophyta</taxon>
        <taxon>Embryophyta</taxon>
        <taxon>Tracheophyta</taxon>
        <taxon>Spermatophyta</taxon>
        <taxon>Magnoliopsida</taxon>
        <taxon>eudicotyledons</taxon>
        <taxon>Gunneridae</taxon>
        <taxon>Pentapetalae</taxon>
        <taxon>rosids</taxon>
        <taxon>malvids</taxon>
        <taxon>Malvales</taxon>
        <taxon>Malvaceae</taxon>
        <taxon>Malvoideae</taxon>
        <taxon>Gossypium</taxon>
    </lineage>
</organism>
<sequence>MAYTSETDCVLKNLKVKQEILQEAHNSSYSIHPCNNKMYSDLKQMLNLSIRYLQELYVSKIVRCIGYPCRLFLIAISDSPLDSGVGDEVFLKVLPCKKVLRFGQKGKFSPRFIGPYEIIKTIGSVAYRLTLPLELQKIHNVFHVSMLRNFIIFSLDIKLRPDMSYSEELVKILA</sequence>
<dbReference type="EMBL" id="SMMG02000004">
    <property type="protein sequence ID" value="KAA3477528.1"/>
    <property type="molecule type" value="Genomic_DNA"/>
</dbReference>
<evidence type="ECO:0000313" key="3">
    <source>
        <dbReference type="Proteomes" id="UP000325315"/>
    </source>
</evidence>
<dbReference type="PANTHER" id="PTHR46148:SF44">
    <property type="entry name" value="GAG-POL POLYPROTEIN"/>
    <property type="match status" value="1"/>
</dbReference>
<feature type="domain" description="Tf2-1-like SH3-like" evidence="1">
    <location>
        <begin position="86"/>
        <end position="150"/>
    </location>
</feature>
<dbReference type="OrthoDB" id="1600023at2759"/>
<protein>
    <submittedName>
        <fullName evidence="2">Retrotransposon protein, Ty3-gypsy subclass</fullName>
    </submittedName>
</protein>
<proteinExistence type="predicted"/>